<dbReference type="InterPro" id="IPR017907">
    <property type="entry name" value="Znf_RING_CS"/>
</dbReference>
<feature type="domain" description="RING-type" evidence="5">
    <location>
        <begin position="16"/>
        <end position="61"/>
    </location>
</feature>
<keyword evidence="1" id="KW-0479">Metal-binding</keyword>
<dbReference type="Gene3D" id="3.30.40.10">
    <property type="entry name" value="Zinc/RING finger domain, C3HC4 (zinc finger)"/>
    <property type="match status" value="1"/>
</dbReference>
<evidence type="ECO:0000259" key="5">
    <source>
        <dbReference type="PROSITE" id="PS50089"/>
    </source>
</evidence>
<dbReference type="InterPro" id="IPR050143">
    <property type="entry name" value="TRIM/RBCC"/>
</dbReference>
<dbReference type="PANTHER" id="PTHR24103">
    <property type="entry name" value="E3 UBIQUITIN-PROTEIN LIGASE TRIM"/>
    <property type="match status" value="1"/>
</dbReference>
<evidence type="ECO:0000256" key="3">
    <source>
        <dbReference type="ARBA" id="ARBA00022833"/>
    </source>
</evidence>
<protein>
    <recommendedName>
        <fullName evidence="5">RING-type domain-containing protein</fullName>
    </recommendedName>
</protein>
<evidence type="ECO:0000256" key="2">
    <source>
        <dbReference type="ARBA" id="ARBA00022771"/>
    </source>
</evidence>
<evidence type="ECO:0000313" key="7">
    <source>
        <dbReference type="Proteomes" id="UP000694403"/>
    </source>
</evidence>
<name>A0A8C3XVA4_CHESE</name>
<reference evidence="6" key="1">
    <citation type="submission" date="2025-08" db="UniProtKB">
        <authorList>
            <consortium name="Ensembl"/>
        </authorList>
    </citation>
    <scope>IDENTIFICATION</scope>
</reference>
<evidence type="ECO:0000256" key="1">
    <source>
        <dbReference type="ARBA" id="ARBA00022723"/>
    </source>
</evidence>
<accession>A0A8C3XVA4</accession>
<dbReference type="PROSITE" id="PS50089">
    <property type="entry name" value="ZF_RING_2"/>
    <property type="match status" value="1"/>
</dbReference>
<keyword evidence="7" id="KW-1185">Reference proteome</keyword>
<proteinExistence type="predicted"/>
<keyword evidence="2 4" id="KW-0863">Zinc-finger</keyword>
<evidence type="ECO:0000313" key="6">
    <source>
        <dbReference type="Ensembl" id="ENSCSRP00000025300.1"/>
    </source>
</evidence>
<dbReference type="PROSITE" id="PS00518">
    <property type="entry name" value="ZF_RING_1"/>
    <property type="match status" value="1"/>
</dbReference>
<keyword evidence="3" id="KW-0862">Zinc</keyword>
<dbReference type="InterPro" id="IPR001841">
    <property type="entry name" value="Znf_RING"/>
</dbReference>
<dbReference type="InterPro" id="IPR013083">
    <property type="entry name" value="Znf_RING/FYVE/PHD"/>
</dbReference>
<dbReference type="SUPFAM" id="SSF57850">
    <property type="entry name" value="RING/U-box"/>
    <property type="match status" value="1"/>
</dbReference>
<dbReference type="Ensembl" id="ENSCSRT00000026369.1">
    <property type="protein sequence ID" value="ENSCSRP00000025300.1"/>
    <property type="gene ID" value="ENSCSRG00000018928.1"/>
</dbReference>
<dbReference type="AlphaFoldDB" id="A0A8C3XVA4"/>
<evidence type="ECO:0000256" key="4">
    <source>
        <dbReference type="PROSITE-ProRule" id="PRU00175"/>
    </source>
</evidence>
<dbReference type="GO" id="GO:0008270">
    <property type="term" value="F:zinc ion binding"/>
    <property type="evidence" value="ECO:0007669"/>
    <property type="project" value="UniProtKB-KW"/>
</dbReference>
<dbReference type="Proteomes" id="UP000694403">
    <property type="component" value="Unplaced"/>
</dbReference>
<dbReference type="Pfam" id="PF15227">
    <property type="entry name" value="zf-C3HC4_4"/>
    <property type="match status" value="1"/>
</dbReference>
<sequence>MATMTPVREIQEVTKCPICLEYLTDPVTTHCGHNFCRGCITKYCETWTKGDYDPLCCPRCRALIRKGDLRNNYQPGNILEKIKNWISNKEKRIWIQCRCLLPSVQRNSNRETSGLTGSW</sequence>
<dbReference type="SMART" id="SM00184">
    <property type="entry name" value="RING"/>
    <property type="match status" value="1"/>
</dbReference>
<reference evidence="6" key="2">
    <citation type="submission" date="2025-09" db="UniProtKB">
        <authorList>
            <consortium name="Ensembl"/>
        </authorList>
    </citation>
    <scope>IDENTIFICATION</scope>
</reference>
<organism evidence="6 7">
    <name type="scientific">Chelydra serpentina</name>
    <name type="common">Snapping turtle</name>
    <name type="synonym">Testudo serpentina</name>
    <dbReference type="NCBI Taxonomy" id="8475"/>
    <lineage>
        <taxon>Eukaryota</taxon>
        <taxon>Metazoa</taxon>
        <taxon>Chordata</taxon>
        <taxon>Craniata</taxon>
        <taxon>Vertebrata</taxon>
        <taxon>Euteleostomi</taxon>
        <taxon>Archelosauria</taxon>
        <taxon>Testudinata</taxon>
        <taxon>Testudines</taxon>
        <taxon>Cryptodira</taxon>
        <taxon>Durocryptodira</taxon>
        <taxon>Americhelydia</taxon>
        <taxon>Chelydroidea</taxon>
        <taxon>Chelydridae</taxon>
        <taxon>Chelydra</taxon>
    </lineage>
</organism>